<organism evidence="3 4">
    <name type="scientific">Hominibacterium faecale</name>
    <dbReference type="NCBI Taxonomy" id="2839743"/>
    <lineage>
        <taxon>Bacteria</taxon>
        <taxon>Bacillati</taxon>
        <taxon>Bacillota</taxon>
        <taxon>Clostridia</taxon>
        <taxon>Peptostreptococcales</taxon>
        <taxon>Anaerovoracaceae</taxon>
        <taxon>Hominibacterium</taxon>
    </lineage>
</organism>
<dbReference type="InterPro" id="IPR011059">
    <property type="entry name" value="Metal-dep_hydrolase_composite"/>
</dbReference>
<name>A0A9J6QXT7_9FIRM</name>
<sequence length="542" mass="60187">MKRIFTGGTILTMAENKQVEAVYVEDNVIKAVGTLAECREAAGSGYQTVDLNGRCMMPGFVDTHTHPMMLGMCRIWADLDYPKVAGIDDLIRVLKEHGKTLPAGEAIRGYAFDQRNFKERRHPTAADLDQVSTDVYVQIMHASGHCNVVNTKLLRAIGVTDETPDPPGGALGRDKDGKPNGQLFDSANDLLSGLDGVQPQNHGPNIHMPDSPDHLMQRFEVGQDFFVRAGITTVNEVQLTKQELNTYLRARDQGKLKMRMEMSFLSNYLDDVIALGFNSTFGDNWLTIGSIKFYSDASLLSGTANVSTGYLDSDRHEGYNYHEPEEMIEILVKAHKNRLHTLTHATGDGAVDPIIDAIEKAQAEDPWPEAIHRVEHAGLVTEEQAIRMGKLGMIPSTQPEFLYLYGDGVVDAIGEEKGREFMPMARFKKYCSLYTISSDAPVTTPNPMEAISTAVTRRTNEGTVLCPEQAITVEDGLKAYTIYAARTLRRSHIAGSIEVGKLADFAILSESPLDLKEDEIQRMRDIKVMETWLDGEKIYEKK</sequence>
<dbReference type="PANTHER" id="PTHR22642:SF2">
    <property type="entry name" value="PROTEIN LONG AFTER FAR-RED 3"/>
    <property type="match status" value="1"/>
</dbReference>
<dbReference type="InterPro" id="IPR013108">
    <property type="entry name" value="Amidohydro_3"/>
</dbReference>
<feature type="region of interest" description="Disordered" evidence="1">
    <location>
        <begin position="161"/>
        <end position="184"/>
    </location>
</feature>
<evidence type="ECO:0000259" key="2">
    <source>
        <dbReference type="Pfam" id="PF07969"/>
    </source>
</evidence>
<dbReference type="GO" id="GO:0016810">
    <property type="term" value="F:hydrolase activity, acting on carbon-nitrogen (but not peptide) bonds"/>
    <property type="evidence" value="ECO:0007669"/>
    <property type="project" value="InterPro"/>
</dbReference>
<accession>A0A9J6QXT7</accession>
<dbReference type="Gene3D" id="2.30.40.10">
    <property type="entry name" value="Urease, subunit C, domain 1"/>
    <property type="match status" value="1"/>
</dbReference>
<dbReference type="AlphaFoldDB" id="A0A9J6QXT7"/>
<dbReference type="Gene3D" id="3.10.310.70">
    <property type="match status" value="1"/>
</dbReference>
<dbReference type="RefSeq" id="WP_253021042.1">
    <property type="nucleotide sequence ID" value="NZ_JAOSHN010000009.1"/>
</dbReference>
<dbReference type="PANTHER" id="PTHR22642">
    <property type="entry name" value="IMIDAZOLONEPROPIONASE"/>
    <property type="match status" value="1"/>
</dbReference>
<dbReference type="Pfam" id="PF07969">
    <property type="entry name" value="Amidohydro_3"/>
    <property type="match status" value="1"/>
</dbReference>
<feature type="domain" description="Amidohydrolase 3" evidence="2">
    <location>
        <begin position="47"/>
        <end position="539"/>
    </location>
</feature>
<protein>
    <submittedName>
        <fullName evidence="3">Amidohydrolase</fullName>
    </submittedName>
</protein>
<proteinExistence type="predicted"/>
<dbReference type="Gene3D" id="3.20.20.140">
    <property type="entry name" value="Metal-dependent hydrolases"/>
    <property type="match status" value="1"/>
</dbReference>
<evidence type="ECO:0000313" key="4">
    <source>
        <dbReference type="Proteomes" id="UP001065549"/>
    </source>
</evidence>
<dbReference type="InterPro" id="IPR032466">
    <property type="entry name" value="Metal_Hydrolase"/>
</dbReference>
<dbReference type="SUPFAM" id="SSF51338">
    <property type="entry name" value="Composite domain of metallo-dependent hydrolases"/>
    <property type="match status" value="1"/>
</dbReference>
<keyword evidence="4" id="KW-1185">Reference proteome</keyword>
<dbReference type="SUPFAM" id="SSF51556">
    <property type="entry name" value="Metallo-dependent hydrolases"/>
    <property type="match status" value="1"/>
</dbReference>
<reference evidence="3" key="1">
    <citation type="submission" date="2022-09" db="EMBL/GenBank/DDBJ databases">
        <title>Culturomic study of gut microbiota in children with autism spectrum disorder.</title>
        <authorList>
            <person name="Efimov B.A."/>
            <person name="Chaplin A.V."/>
            <person name="Sokolova S.R."/>
            <person name="Pikina A.P."/>
            <person name="Korzhanova M."/>
            <person name="Belova V."/>
            <person name="Korostin D."/>
        </authorList>
    </citation>
    <scope>NUCLEOTIDE SEQUENCE</scope>
    <source>
        <strain evidence="3">ASD5510</strain>
    </source>
</reference>
<dbReference type="Proteomes" id="UP001065549">
    <property type="component" value="Unassembled WGS sequence"/>
</dbReference>
<evidence type="ECO:0000256" key="1">
    <source>
        <dbReference type="SAM" id="MobiDB-lite"/>
    </source>
</evidence>
<dbReference type="EMBL" id="JAOSHN010000009">
    <property type="protein sequence ID" value="MCU7380308.1"/>
    <property type="molecule type" value="Genomic_DNA"/>
</dbReference>
<evidence type="ECO:0000313" key="3">
    <source>
        <dbReference type="EMBL" id="MCU7380308.1"/>
    </source>
</evidence>
<dbReference type="CDD" id="cd01300">
    <property type="entry name" value="YtcJ_like"/>
    <property type="match status" value="1"/>
</dbReference>
<dbReference type="InterPro" id="IPR033932">
    <property type="entry name" value="YtcJ-like"/>
</dbReference>
<comment type="caution">
    <text evidence="3">The sequence shown here is derived from an EMBL/GenBank/DDBJ whole genome shotgun (WGS) entry which is preliminary data.</text>
</comment>
<gene>
    <name evidence="3" type="ORF">OBO34_18420</name>
</gene>